<evidence type="ECO:0000256" key="4">
    <source>
        <dbReference type="ARBA" id="ARBA00022679"/>
    </source>
</evidence>
<dbReference type="Gene3D" id="1.10.287.130">
    <property type="match status" value="1"/>
</dbReference>
<dbReference type="InterPro" id="IPR000014">
    <property type="entry name" value="PAS"/>
</dbReference>
<evidence type="ECO:0000256" key="2">
    <source>
        <dbReference type="ARBA" id="ARBA00012438"/>
    </source>
</evidence>
<accession>A0ABW6JZ51</accession>
<evidence type="ECO:0000259" key="12">
    <source>
        <dbReference type="PROSITE" id="PS50113"/>
    </source>
</evidence>
<organism evidence="13 14">
    <name type="scientific">Cytobacillus mangrovibacter</name>
    <dbReference type="NCBI Taxonomy" id="3299024"/>
    <lineage>
        <taxon>Bacteria</taxon>
        <taxon>Bacillati</taxon>
        <taxon>Bacillota</taxon>
        <taxon>Bacilli</taxon>
        <taxon>Bacillales</taxon>
        <taxon>Bacillaceae</taxon>
        <taxon>Cytobacillus</taxon>
    </lineage>
</organism>
<dbReference type="InterPro" id="IPR005467">
    <property type="entry name" value="His_kinase_dom"/>
</dbReference>
<dbReference type="EC" id="2.7.13.3" evidence="2"/>
<feature type="domain" description="Histidine kinase" evidence="10">
    <location>
        <begin position="337"/>
        <end position="542"/>
    </location>
</feature>
<dbReference type="Pfam" id="PF08448">
    <property type="entry name" value="PAS_4"/>
    <property type="match status" value="1"/>
</dbReference>
<evidence type="ECO:0000256" key="7">
    <source>
        <dbReference type="ARBA" id="ARBA00022840"/>
    </source>
</evidence>
<keyword evidence="9" id="KW-1133">Transmembrane helix</keyword>
<dbReference type="Gene3D" id="3.30.565.10">
    <property type="entry name" value="Histidine kinase-like ATPase, C-terminal domain"/>
    <property type="match status" value="1"/>
</dbReference>
<evidence type="ECO:0000259" key="10">
    <source>
        <dbReference type="PROSITE" id="PS50109"/>
    </source>
</evidence>
<keyword evidence="14" id="KW-1185">Reference proteome</keyword>
<dbReference type="InterPro" id="IPR000700">
    <property type="entry name" value="PAS-assoc_C"/>
</dbReference>
<dbReference type="RefSeq" id="WP_389219986.1">
    <property type="nucleotide sequence ID" value="NZ_JBIACJ010000006.1"/>
</dbReference>
<evidence type="ECO:0000259" key="11">
    <source>
        <dbReference type="PROSITE" id="PS50112"/>
    </source>
</evidence>
<evidence type="ECO:0000256" key="3">
    <source>
        <dbReference type="ARBA" id="ARBA00022553"/>
    </source>
</evidence>
<reference evidence="13 14" key="1">
    <citation type="submission" date="2024-08" db="EMBL/GenBank/DDBJ databases">
        <title>Two novel Cytobacillus novel species.</title>
        <authorList>
            <person name="Liu G."/>
        </authorList>
    </citation>
    <scope>NUCLEOTIDE SEQUENCE [LARGE SCALE GENOMIC DNA]</scope>
    <source>
        <strain evidence="13 14">FJAT-53684</strain>
    </source>
</reference>
<feature type="transmembrane region" description="Helical" evidence="9">
    <location>
        <begin position="37"/>
        <end position="57"/>
    </location>
</feature>
<gene>
    <name evidence="13" type="ORF">ACFYKT_12630</name>
</gene>
<dbReference type="InterPro" id="IPR004358">
    <property type="entry name" value="Sig_transdc_His_kin-like_C"/>
</dbReference>
<evidence type="ECO:0000256" key="1">
    <source>
        <dbReference type="ARBA" id="ARBA00000085"/>
    </source>
</evidence>
<dbReference type="CDD" id="cd00130">
    <property type="entry name" value="PAS"/>
    <property type="match status" value="1"/>
</dbReference>
<dbReference type="PANTHER" id="PTHR43065:SF34">
    <property type="entry name" value="SPORULATION KINASE A"/>
    <property type="match status" value="1"/>
</dbReference>
<evidence type="ECO:0000256" key="6">
    <source>
        <dbReference type="ARBA" id="ARBA00022777"/>
    </source>
</evidence>
<evidence type="ECO:0000256" key="5">
    <source>
        <dbReference type="ARBA" id="ARBA00022741"/>
    </source>
</evidence>
<sequence length="556" mass="63112">MLKKKLSILLIISGIIWIIGTTYFLSQYTPSPMILHLKWIIELSYILTIGWLFYSFISQARALNKSKEAEERLYTLIHSMVDCVIFKDGEGKWLEANTFGLKLFQLEHVDFKGKKDSELAEFSHFYKETLNYCEVSDEETWLNGGITHVEEVVPMPDGSSKTFDTIKVPLFHSDNSRKGLVIIGRDITERKHTEDLLNISIQKYRSLFEYNPEIVYMTDLSGVITKVNPQLQLVTGYSAKQAVGKNIANFVPKHVKMIVEHSISNIINGQTSQSYEMEVNHKKGNTITLQCTSLPIIVNNQIEGIISYAKDVTLLRQTEERLRRTEKLSIVGELAASVAHEIRNPLTSLIGFVQLLQMESEKHQFYHKIMLEELNRINHITGELLLLAKPQQVVFKKINLYKIVFDVISLLQPDANSQNVQLKFLSMLQEYWMDGEPNQLKQLFINIIKNAIDASGNNGEVTVYLDSKLDGQISISVKDQGCGISEKRLEKIGEPFYSSKDKGTGLGLTVSFKIVQSHSGSIEFKSEINKGTEVLILLPITNKESPELAREEIGFS</sequence>
<keyword evidence="3" id="KW-0597">Phosphoprotein</keyword>
<keyword evidence="4" id="KW-0808">Transferase</keyword>
<dbReference type="SMART" id="SM00091">
    <property type="entry name" value="PAS"/>
    <property type="match status" value="2"/>
</dbReference>
<dbReference type="PANTHER" id="PTHR43065">
    <property type="entry name" value="SENSOR HISTIDINE KINASE"/>
    <property type="match status" value="1"/>
</dbReference>
<dbReference type="CDD" id="cd00082">
    <property type="entry name" value="HisKA"/>
    <property type="match status" value="1"/>
</dbReference>
<evidence type="ECO:0000256" key="9">
    <source>
        <dbReference type="SAM" id="Phobius"/>
    </source>
</evidence>
<dbReference type="InterPro" id="IPR003594">
    <property type="entry name" value="HATPase_dom"/>
</dbReference>
<dbReference type="PROSITE" id="PS50112">
    <property type="entry name" value="PAS"/>
    <property type="match status" value="1"/>
</dbReference>
<dbReference type="PRINTS" id="PR00344">
    <property type="entry name" value="BCTRLSENSOR"/>
</dbReference>
<keyword evidence="7" id="KW-0067">ATP-binding</keyword>
<evidence type="ECO:0000313" key="14">
    <source>
        <dbReference type="Proteomes" id="UP001601058"/>
    </source>
</evidence>
<dbReference type="Pfam" id="PF02518">
    <property type="entry name" value="HATPase_c"/>
    <property type="match status" value="1"/>
</dbReference>
<keyword evidence="8" id="KW-0902">Two-component regulatory system</keyword>
<dbReference type="Pfam" id="PF13426">
    <property type="entry name" value="PAS_9"/>
    <property type="match status" value="1"/>
</dbReference>
<proteinExistence type="predicted"/>
<feature type="transmembrane region" description="Helical" evidence="9">
    <location>
        <begin position="7"/>
        <end position="25"/>
    </location>
</feature>
<feature type="domain" description="PAS" evidence="11">
    <location>
        <begin position="200"/>
        <end position="270"/>
    </location>
</feature>
<dbReference type="SMART" id="SM00387">
    <property type="entry name" value="HATPase_c"/>
    <property type="match status" value="1"/>
</dbReference>
<dbReference type="SMART" id="SM00388">
    <property type="entry name" value="HisKA"/>
    <property type="match status" value="1"/>
</dbReference>
<comment type="caution">
    <text evidence="13">The sequence shown here is derived from an EMBL/GenBank/DDBJ whole genome shotgun (WGS) entry which is preliminary data.</text>
</comment>
<dbReference type="PROSITE" id="PS50113">
    <property type="entry name" value="PAC"/>
    <property type="match status" value="2"/>
</dbReference>
<dbReference type="NCBIfam" id="TIGR00229">
    <property type="entry name" value="sensory_box"/>
    <property type="match status" value="2"/>
</dbReference>
<dbReference type="InterPro" id="IPR013656">
    <property type="entry name" value="PAS_4"/>
</dbReference>
<comment type="catalytic activity">
    <reaction evidence="1">
        <text>ATP + protein L-histidine = ADP + protein N-phospho-L-histidine.</text>
        <dbReference type="EC" id="2.7.13.3"/>
    </reaction>
</comment>
<dbReference type="InterPro" id="IPR036097">
    <property type="entry name" value="HisK_dim/P_sf"/>
</dbReference>
<evidence type="ECO:0000313" key="13">
    <source>
        <dbReference type="EMBL" id="MFE8697182.1"/>
    </source>
</evidence>
<dbReference type="EMBL" id="JBIACJ010000006">
    <property type="protein sequence ID" value="MFE8697182.1"/>
    <property type="molecule type" value="Genomic_DNA"/>
</dbReference>
<feature type="domain" description="PAC" evidence="12">
    <location>
        <begin position="273"/>
        <end position="324"/>
    </location>
</feature>
<dbReference type="InterPro" id="IPR036890">
    <property type="entry name" value="HATPase_C_sf"/>
</dbReference>
<dbReference type="SUPFAM" id="SSF55874">
    <property type="entry name" value="ATPase domain of HSP90 chaperone/DNA topoisomerase II/histidine kinase"/>
    <property type="match status" value="1"/>
</dbReference>
<keyword evidence="5" id="KW-0547">Nucleotide-binding</keyword>
<dbReference type="InterPro" id="IPR003661">
    <property type="entry name" value="HisK_dim/P_dom"/>
</dbReference>
<dbReference type="InterPro" id="IPR035965">
    <property type="entry name" value="PAS-like_dom_sf"/>
</dbReference>
<feature type="domain" description="PAC" evidence="12">
    <location>
        <begin position="147"/>
        <end position="199"/>
    </location>
</feature>
<evidence type="ECO:0000256" key="8">
    <source>
        <dbReference type="ARBA" id="ARBA00023012"/>
    </source>
</evidence>
<dbReference type="SUPFAM" id="SSF55785">
    <property type="entry name" value="PYP-like sensor domain (PAS domain)"/>
    <property type="match status" value="2"/>
</dbReference>
<dbReference type="Pfam" id="PF00512">
    <property type="entry name" value="HisKA"/>
    <property type="match status" value="1"/>
</dbReference>
<keyword evidence="9" id="KW-0472">Membrane</keyword>
<keyword evidence="6" id="KW-0418">Kinase</keyword>
<dbReference type="Gene3D" id="3.30.450.20">
    <property type="entry name" value="PAS domain"/>
    <property type="match status" value="2"/>
</dbReference>
<dbReference type="PROSITE" id="PS50109">
    <property type="entry name" value="HIS_KIN"/>
    <property type="match status" value="1"/>
</dbReference>
<name>A0ABW6JZ51_9BACI</name>
<dbReference type="Proteomes" id="UP001601058">
    <property type="component" value="Unassembled WGS sequence"/>
</dbReference>
<protein>
    <recommendedName>
        <fullName evidence="2">histidine kinase</fullName>
        <ecNumber evidence="2">2.7.13.3</ecNumber>
    </recommendedName>
</protein>
<keyword evidence="9" id="KW-0812">Transmembrane</keyword>
<dbReference type="SUPFAM" id="SSF47384">
    <property type="entry name" value="Homodimeric domain of signal transducing histidine kinase"/>
    <property type="match status" value="1"/>
</dbReference>